<protein>
    <submittedName>
        <fullName evidence="3">Uncharacterized protein</fullName>
    </submittedName>
</protein>
<dbReference type="EMBL" id="JAAALK010000282">
    <property type="protein sequence ID" value="KAG8079938.1"/>
    <property type="molecule type" value="Genomic_DNA"/>
</dbReference>
<name>A0A8J5W4Z6_ZIZPA</name>
<proteinExistence type="predicted"/>
<feature type="transmembrane region" description="Helical" evidence="2">
    <location>
        <begin position="152"/>
        <end position="173"/>
    </location>
</feature>
<dbReference type="AlphaFoldDB" id="A0A8J5W4Z6"/>
<gene>
    <name evidence="3" type="ORF">GUJ93_ZPchr0007g5182</name>
</gene>
<reference evidence="3" key="1">
    <citation type="journal article" date="2021" name="bioRxiv">
        <title>Whole Genome Assembly and Annotation of Northern Wild Rice, Zizania palustris L., Supports a Whole Genome Duplication in the Zizania Genus.</title>
        <authorList>
            <person name="Haas M."/>
            <person name="Kono T."/>
            <person name="Macchietto M."/>
            <person name="Millas R."/>
            <person name="McGilp L."/>
            <person name="Shao M."/>
            <person name="Duquette J."/>
            <person name="Hirsch C.N."/>
            <person name="Kimball J."/>
        </authorList>
    </citation>
    <scope>NUCLEOTIDE SEQUENCE</scope>
    <source>
        <tissue evidence="3">Fresh leaf tissue</tissue>
    </source>
</reference>
<keyword evidence="4" id="KW-1185">Reference proteome</keyword>
<keyword evidence="2" id="KW-1133">Transmembrane helix</keyword>
<organism evidence="3 4">
    <name type="scientific">Zizania palustris</name>
    <name type="common">Northern wild rice</name>
    <dbReference type="NCBI Taxonomy" id="103762"/>
    <lineage>
        <taxon>Eukaryota</taxon>
        <taxon>Viridiplantae</taxon>
        <taxon>Streptophyta</taxon>
        <taxon>Embryophyta</taxon>
        <taxon>Tracheophyta</taxon>
        <taxon>Spermatophyta</taxon>
        <taxon>Magnoliopsida</taxon>
        <taxon>Liliopsida</taxon>
        <taxon>Poales</taxon>
        <taxon>Poaceae</taxon>
        <taxon>BOP clade</taxon>
        <taxon>Oryzoideae</taxon>
        <taxon>Oryzeae</taxon>
        <taxon>Zizaniinae</taxon>
        <taxon>Zizania</taxon>
    </lineage>
</organism>
<sequence>MLQCQLPRRPPPPPPPHLPSLAVTRAASTTTVSFSRGAASHGRSRIRRAQKRKPIAFPPPPIRRVVSTALRRLLLLPRQRTLAVLLGGGRWFGLGTTRRTTPAEEFAALALSLALGGKLAVLADSWNASGLGQALGVLAAVWRRGERRRGGLRRLAAFLLGIAFCAIVCHWRGAAFVNGLARTAGGRKLARIFLH</sequence>
<feature type="compositionally biased region" description="Basic residues" evidence="1">
    <location>
        <begin position="42"/>
        <end position="54"/>
    </location>
</feature>
<keyword evidence="2" id="KW-0812">Transmembrane</keyword>
<accession>A0A8J5W4Z6</accession>
<feature type="region of interest" description="Disordered" evidence="1">
    <location>
        <begin position="32"/>
        <end position="58"/>
    </location>
</feature>
<evidence type="ECO:0000256" key="1">
    <source>
        <dbReference type="SAM" id="MobiDB-lite"/>
    </source>
</evidence>
<reference evidence="3" key="2">
    <citation type="submission" date="2021-02" db="EMBL/GenBank/DDBJ databases">
        <authorList>
            <person name="Kimball J.A."/>
            <person name="Haas M.W."/>
            <person name="Macchietto M."/>
            <person name="Kono T."/>
            <person name="Duquette J."/>
            <person name="Shao M."/>
        </authorList>
    </citation>
    <scope>NUCLEOTIDE SEQUENCE</scope>
    <source>
        <tissue evidence="3">Fresh leaf tissue</tissue>
    </source>
</reference>
<dbReference type="OrthoDB" id="696400at2759"/>
<evidence type="ECO:0000313" key="3">
    <source>
        <dbReference type="EMBL" id="KAG8079938.1"/>
    </source>
</evidence>
<evidence type="ECO:0000256" key="2">
    <source>
        <dbReference type="SAM" id="Phobius"/>
    </source>
</evidence>
<comment type="caution">
    <text evidence="3">The sequence shown here is derived from an EMBL/GenBank/DDBJ whole genome shotgun (WGS) entry which is preliminary data.</text>
</comment>
<dbReference type="Proteomes" id="UP000729402">
    <property type="component" value="Unassembled WGS sequence"/>
</dbReference>
<evidence type="ECO:0000313" key="4">
    <source>
        <dbReference type="Proteomes" id="UP000729402"/>
    </source>
</evidence>
<keyword evidence="2" id="KW-0472">Membrane</keyword>